<dbReference type="SUPFAM" id="SSF51045">
    <property type="entry name" value="WW domain"/>
    <property type="match status" value="1"/>
</dbReference>
<feature type="domain" description="WW" evidence="2">
    <location>
        <begin position="347"/>
        <end position="380"/>
    </location>
</feature>
<dbReference type="InterPro" id="IPR001202">
    <property type="entry name" value="WW_dom"/>
</dbReference>
<dbReference type="InterPro" id="IPR036020">
    <property type="entry name" value="WW_dom_sf"/>
</dbReference>
<gene>
    <name evidence="3" type="ORF">PROFUN_01867</name>
</gene>
<dbReference type="InterPro" id="IPR035892">
    <property type="entry name" value="C2_domain_sf"/>
</dbReference>
<feature type="compositionally biased region" description="Basic and acidic residues" evidence="1">
    <location>
        <begin position="443"/>
        <end position="452"/>
    </location>
</feature>
<dbReference type="FunCoup" id="A0A2P6NYV8">
    <property type="interactions" value="9"/>
</dbReference>
<organism evidence="3 4">
    <name type="scientific">Planoprotostelium fungivorum</name>
    <dbReference type="NCBI Taxonomy" id="1890364"/>
    <lineage>
        <taxon>Eukaryota</taxon>
        <taxon>Amoebozoa</taxon>
        <taxon>Evosea</taxon>
        <taxon>Variosea</taxon>
        <taxon>Cavosteliida</taxon>
        <taxon>Cavosteliaceae</taxon>
        <taxon>Planoprotostelium</taxon>
    </lineage>
</organism>
<dbReference type="PANTHER" id="PTHR47522:SF2">
    <property type="entry name" value="PROTEIN SALVADOR HOMOLOG 1"/>
    <property type="match status" value="1"/>
</dbReference>
<dbReference type="GO" id="GO:0008285">
    <property type="term" value="P:negative regulation of cell population proliferation"/>
    <property type="evidence" value="ECO:0007669"/>
    <property type="project" value="TreeGrafter"/>
</dbReference>
<dbReference type="AlphaFoldDB" id="A0A2P6NYV8"/>
<feature type="region of interest" description="Disordered" evidence="1">
    <location>
        <begin position="334"/>
        <end position="355"/>
    </location>
</feature>
<keyword evidence="4" id="KW-1185">Reference proteome</keyword>
<accession>A0A2P6NYV8</accession>
<dbReference type="STRING" id="1890364.A0A2P6NYV8"/>
<dbReference type="PANTHER" id="PTHR47522">
    <property type="entry name" value="SALVADOR FAMILY WW DOMAIN-CONTAINING PROTEIN 1"/>
    <property type="match status" value="1"/>
</dbReference>
<dbReference type="Pfam" id="PF00397">
    <property type="entry name" value="WW"/>
    <property type="match status" value="1"/>
</dbReference>
<dbReference type="GO" id="GO:0005829">
    <property type="term" value="C:cytosol"/>
    <property type="evidence" value="ECO:0007669"/>
    <property type="project" value="TreeGrafter"/>
</dbReference>
<dbReference type="GO" id="GO:0035329">
    <property type="term" value="P:hippo signaling"/>
    <property type="evidence" value="ECO:0007669"/>
    <property type="project" value="InterPro"/>
</dbReference>
<dbReference type="CDD" id="cd00030">
    <property type="entry name" value="C2"/>
    <property type="match status" value="1"/>
</dbReference>
<evidence type="ECO:0000259" key="2">
    <source>
        <dbReference type="PROSITE" id="PS50020"/>
    </source>
</evidence>
<dbReference type="EMBL" id="MDYQ01000005">
    <property type="protein sequence ID" value="PRP89147.1"/>
    <property type="molecule type" value="Genomic_DNA"/>
</dbReference>
<feature type="region of interest" description="Disordered" evidence="1">
    <location>
        <begin position="375"/>
        <end position="452"/>
    </location>
</feature>
<dbReference type="OrthoDB" id="67700at2759"/>
<dbReference type="PROSITE" id="PS50020">
    <property type="entry name" value="WW_DOMAIN_2"/>
    <property type="match status" value="1"/>
</dbReference>
<dbReference type="SUPFAM" id="SSF49562">
    <property type="entry name" value="C2 domain (Calcium/lipid-binding domain, CaLB)"/>
    <property type="match status" value="1"/>
</dbReference>
<dbReference type="InParanoid" id="A0A2P6NYV8"/>
<evidence type="ECO:0000313" key="4">
    <source>
        <dbReference type="Proteomes" id="UP000241769"/>
    </source>
</evidence>
<dbReference type="PROSITE" id="PS01159">
    <property type="entry name" value="WW_DOMAIN_1"/>
    <property type="match status" value="1"/>
</dbReference>
<dbReference type="SMART" id="SM00456">
    <property type="entry name" value="WW"/>
    <property type="match status" value="1"/>
</dbReference>
<dbReference type="CDD" id="cd00201">
    <property type="entry name" value="WW"/>
    <property type="match status" value="1"/>
</dbReference>
<dbReference type="Proteomes" id="UP000241769">
    <property type="component" value="Unassembled WGS sequence"/>
</dbReference>
<name>A0A2P6NYV8_9EUKA</name>
<comment type="caution">
    <text evidence="3">The sequence shown here is derived from an EMBL/GenBank/DDBJ whole genome shotgun (WGS) entry which is preliminary data.</text>
</comment>
<dbReference type="Gene3D" id="2.20.70.10">
    <property type="match status" value="1"/>
</dbReference>
<dbReference type="GO" id="GO:0060090">
    <property type="term" value="F:molecular adaptor activity"/>
    <property type="evidence" value="ECO:0007669"/>
    <property type="project" value="InterPro"/>
</dbReference>
<dbReference type="InterPro" id="IPR030030">
    <property type="entry name" value="Sav"/>
</dbReference>
<sequence length="452" mass="50549">MCRDRPTELSPTFRSLSTQSCACGSMLEKFRVIISDVTLTGLTKSHGDAYLSFNFDYFKHFRTSTKKPTSDQSPLDFDFSILFFYETRYKHVLYAKQLTIKLEHRPIFGATVVLGTAQIDLHTLATGPVHHDLILVSTKGNDLRFKCNIFMEHISDISFRCHHMQLEYDRNAPSEIDLGAIQPFFIIKTSVNLAKQTKKGIKTIVSKQPLKAVWDEVPTYHFEAGLTDLLNAGMTFKLIDNAQQVRAGRGKVLAVGILPLLKDFTMSQVAISFLIPLCDPQNQAVVGQASGVFSFGSLPMYAQLVGGTHLETGVVEGRPLIDGVPLPMCQMTRFNPRPTSLGDESDSALPPGWESRTDNFGRTYYIDHNTEKTQWTHPLSKDTKEKKSDKLKQKKDALKDRYRRSVNGLTPVGSASPSPSPPQIRKSRHQKKEPPTPVATRFGDGERGSSRV</sequence>
<proteinExistence type="predicted"/>
<evidence type="ECO:0000313" key="3">
    <source>
        <dbReference type="EMBL" id="PRP89147.1"/>
    </source>
</evidence>
<reference evidence="3 4" key="1">
    <citation type="journal article" date="2018" name="Genome Biol. Evol.">
        <title>Multiple Roots of Fruiting Body Formation in Amoebozoa.</title>
        <authorList>
            <person name="Hillmann F."/>
            <person name="Forbes G."/>
            <person name="Novohradska S."/>
            <person name="Ferling I."/>
            <person name="Riege K."/>
            <person name="Groth M."/>
            <person name="Westermann M."/>
            <person name="Marz M."/>
            <person name="Spaller T."/>
            <person name="Winckler T."/>
            <person name="Schaap P."/>
            <person name="Glockner G."/>
        </authorList>
    </citation>
    <scope>NUCLEOTIDE SEQUENCE [LARGE SCALE GENOMIC DNA]</scope>
    <source>
        <strain evidence="3 4">Jena</strain>
    </source>
</reference>
<protein>
    <recommendedName>
        <fullName evidence="2">WW domain-containing protein</fullName>
    </recommendedName>
</protein>
<evidence type="ECO:0000256" key="1">
    <source>
        <dbReference type="SAM" id="MobiDB-lite"/>
    </source>
</evidence>
<feature type="compositionally biased region" description="Basic and acidic residues" evidence="1">
    <location>
        <begin position="379"/>
        <end position="400"/>
    </location>
</feature>